<dbReference type="AlphaFoldDB" id="A0A858BS61"/>
<dbReference type="InterPro" id="IPR003741">
    <property type="entry name" value="LUD_dom"/>
</dbReference>
<dbReference type="PIRSF" id="PIRSF020269">
    <property type="entry name" value="DUF1121"/>
    <property type="match status" value="1"/>
</dbReference>
<gene>
    <name evidence="2" type="ORF">Ami103574_05465</name>
</gene>
<dbReference type="InterPro" id="IPR037171">
    <property type="entry name" value="NagB/RpiA_transferase-like"/>
</dbReference>
<name>A0A858BS61_9FIRM</name>
<protein>
    <submittedName>
        <fullName evidence="2">Lactate utilization protein</fullName>
    </submittedName>
</protein>
<dbReference type="PANTHER" id="PTHR36179:SF2">
    <property type="entry name" value="LUD DOMAIN-CONTAINING PROTEIN"/>
    <property type="match status" value="1"/>
</dbReference>
<evidence type="ECO:0000313" key="3">
    <source>
        <dbReference type="Proteomes" id="UP000466848"/>
    </source>
</evidence>
<dbReference type="PANTHER" id="PTHR36179">
    <property type="entry name" value="LUD_DOM DOMAIN-CONTAINING PROTEIN"/>
    <property type="match status" value="1"/>
</dbReference>
<dbReference type="Pfam" id="PF02589">
    <property type="entry name" value="LUD_dom"/>
    <property type="match status" value="1"/>
</dbReference>
<dbReference type="EMBL" id="CP048649">
    <property type="protein sequence ID" value="QIB68801.1"/>
    <property type="molecule type" value="Genomic_DNA"/>
</dbReference>
<dbReference type="KEGG" id="abut:Ami103574_05465"/>
<evidence type="ECO:0000313" key="2">
    <source>
        <dbReference type="EMBL" id="QIB68801.1"/>
    </source>
</evidence>
<keyword evidence="3" id="KW-1185">Reference proteome</keyword>
<accession>A0A858BS61</accession>
<evidence type="ECO:0000259" key="1">
    <source>
        <dbReference type="Pfam" id="PF02589"/>
    </source>
</evidence>
<proteinExistence type="predicted"/>
<dbReference type="InterPro" id="IPR009501">
    <property type="entry name" value="UCP020269"/>
</dbReference>
<sequence>MDTRVDEVLKNLRRNNMAGYVVANRKELVELIGELIPKGTTVGCGDSVTLEQTGVFDFLRNEDYVFYDKHKPGLTSAEKREIYLNNFSADTFITGSNAVTADGKIFNIDGNGSRVAPMLYGPKQVIVVVGTNKMVENVEQAVERTRQIAAPLDAKRLMKETPCTKLERCIDCNHKQRICNDFVLITGQFIADRIKVIVVNETLGY</sequence>
<dbReference type="SUPFAM" id="SSF100950">
    <property type="entry name" value="NagB/RpiA/CoA transferase-like"/>
    <property type="match status" value="1"/>
</dbReference>
<feature type="domain" description="LUD" evidence="1">
    <location>
        <begin position="6"/>
        <end position="199"/>
    </location>
</feature>
<organism evidence="2 3">
    <name type="scientific">Aminipila butyrica</name>
    <dbReference type="NCBI Taxonomy" id="433296"/>
    <lineage>
        <taxon>Bacteria</taxon>
        <taxon>Bacillati</taxon>
        <taxon>Bacillota</taxon>
        <taxon>Clostridia</taxon>
        <taxon>Peptostreptococcales</taxon>
        <taxon>Anaerovoracaceae</taxon>
        <taxon>Aminipila</taxon>
    </lineage>
</organism>
<dbReference type="RefSeq" id="WP_163065664.1">
    <property type="nucleotide sequence ID" value="NZ_CP048649.1"/>
</dbReference>
<dbReference type="Proteomes" id="UP000466848">
    <property type="component" value="Chromosome"/>
</dbReference>
<reference evidence="2 3" key="1">
    <citation type="submission" date="2020-02" db="EMBL/GenBank/DDBJ databases">
        <authorList>
            <person name="Kim Y.B."/>
            <person name="Roh S.W."/>
        </authorList>
    </citation>
    <scope>NUCLEOTIDE SEQUENCE [LARGE SCALE GENOMIC DNA]</scope>
    <source>
        <strain evidence="2 3">DSM 103574</strain>
    </source>
</reference>